<dbReference type="RefSeq" id="WP_345410363.1">
    <property type="nucleotide sequence ID" value="NZ_BAABHO010000001.1"/>
</dbReference>
<evidence type="ECO:0000256" key="3">
    <source>
        <dbReference type="ARBA" id="ARBA00022475"/>
    </source>
</evidence>
<dbReference type="PANTHER" id="PTHR30250:SF10">
    <property type="entry name" value="LIPOPOLYSACCHARIDE BIOSYNTHESIS PROTEIN WZXC"/>
    <property type="match status" value="1"/>
</dbReference>
<evidence type="ECO:0000256" key="1">
    <source>
        <dbReference type="ARBA" id="ARBA00004651"/>
    </source>
</evidence>
<comment type="caution">
    <text evidence="8">The sequence shown here is derived from an EMBL/GenBank/DDBJ whole genome shotgun (WGS) entry which is preliminary data.</text>
</comment>
<evidence type="ECO:0000256" key="4">
    <source>
        <dbReference type="ARBA" id="ARBA00022692"/>
    </source>
</evidence>
<proteinExistence type="inferred from homology"/>
<evidence type="ECO:0000256" key="5">
    <source>
        <dbReference type="ARBA" id="ARBA00022989"/>
    </source>
</evidence>
<accession>A0ABP9A347</accession>
<feature type="transmembrane region" description="Helical" evidence="7">
    <location>
        <begin position="28"/>
        <end position="46"/>
    </location>
</feature>
<evidence type="ECO:0000313" key="8">
    <source>
        <dbReference type="EMBL" id="GAA4773064.1"/>
    </source>
</evidence>
<comment type="subcellular location">
    <subcellularLocation>
        <location evidence="1">Cell membrane</location>
        <topology evidence="1">Multi-pass membrane protein</topology>
    </subcellularLocation>
</comment>
<dbReference type="Proteomes" id="UP001500928">
    <property type="component" value="Unassembled WGS sequence"/>
</dbReference>
<feature type="transmembrane region" description="Helical" evidence="7">
    <location>
        <begin position="266"/>
        <end position="291"/>
    </location>
</feature>
<feature type="transmembrane region" description="Helical" evidence="7">
    <location>
        <begin position="165"/>
        <end position="192"/>
    </location>
</feature>
<dbReference type="Pfam" id="PF13440">
    <property type="entry name" value="Polysacc_synt_3"/>
    <property type="match status" value="1"/>
</dbReference>
<feature type="transmembrane region" description="Helical" evidence="7">
    <location>
        <begin position="438"/>
        <end position="458"/>
    </location>
</feature>
<evidence type="ECO:0000256" key="2">
    <source>
        <dbReference type="ARBA" id="ARBA00007430"/>
    </source>
</evidence>
<feature type="transmembrane region" description="Helical" evidence="7">
    <location>
        <begin position="464"/>
        <end position="485"/>
    </location>
</feature>
<reference evidence="9" key="1">
    <citation type="journal article" date="2019" name="Int. J. Syst. Evol. Microbiol.">
        <title>The Global Catalogue of Microorganisms (GCM) 10K type strain sequencing project: providing services to taxonomists for standard genome sequencing and annotation.</title>
        <authorList>
            <consortium name="The Broad Institute Genomics Platform"/>
            <consortium name="The Broad Institute Genome Sequencing Center for Infectious Disease"/>
            <person name="Wu L."/>
            <person name="Ma J."/>
        </authorList>
    </citation>
    <scope>NUCLEOTIDE SEQUENCE [LARGE SCALE GENOMIC DNA]</scope>
    <source>
        <strain evidence="9">JCM 17979</strain>
    </source>
</reference>
<keyword evidence="6 7" id="KW-0472">Membrane</keyword>
<dbReference type="EMBL" id="BAABHO010000001">
    <property type="protein sequence ID" value="GAA4773064.1"/>
    <property type="molecule type" value="Genomic_DNA"/>
</dbReference>
<keyword evidence="5 7" id="KW-1133">Transmembrane helix</keyword>
<feature type="transmembrane region" description="Helical" evidence="7">
    <location>
        <begin position="338"/>
        <end position="358"/>
    </location>
</feature>
<feature type="transmembrane region" description="Helical" evidence="7">
    <location>
        <begin position="58"/>
        <end position="76"/>
    </location>
</feature>
<dbReference type="CDD" id="cd13127">
    <property type="entry name" value="MATE_tuaB_like"/>
    <property type="match status" value="1"/>
</dbReference>
<keyword evidence="3" id="KW-1003">Cell membrane</keyword>
<feature type="transmembrane region" description="Helical" evidence="7">
    <location>
        <begin position="132"/>
        <end position="153"/>
    </location>
</feature>
<evidence type="ECO:0000256" key="6">
    <source>
        <dbReference type="ARBA" id="ARBA00023136"/>
    </source>
</evidence>
<feature type="transmembrane region" description="Helical" evidence="7">
    <location>
        <begin position="399"/>
        <end position="417"/>
    </location>
</feature>
<comment type="similarity">
    <text evidence="2">Belongs to the polysaccharide synthase family.</text>
</comment>
<gene>
    <name evidence="8" type="ORF">GCM10023200_01830</name>
</gene>
<evidence type="ECO:0000313" key="9">
    <source>
        <dbReference type="Proteomes" id="UP001500928"/>
    </source>
</evidence>
<evidence type="ECO:0000256" key="7">
    <source>
        <dbReference type="SAM" id="Phobius"/>
    </source>
</evidence>
<feature type="transmembrane region" description="Helical" evidence="7">
    <location>
        <begin position="97"/>
        <end position="120"/>
    </location>
</feature>
<keyword evidence="4 7" id="KW-0812">Transmembrane</keyword>
<organism evidence="8 9">
    <name type="scientific">Actinomycetospora chlora</name>
    <dbReference type="NCBI Taxonomy" id="663608"/>
    <lineage>
        <taxon>Bacteria</taxon>
        <taxon>Bacillati</taxon>
        <taxon>Actinomycetota</taxon>
        <taxon>Actinomycetes</taxon>
        <taxon>Pseudonocardiales</taxon>
        <taxon>Pseudonocardiaceae</taxon>
        <taxon>Actinomycetospora</taxon>
    </lineage>
</organism>
<dbReference type="PANTHER" id="PTHR30250">
    <property type="entry name" value="PST FAMILY PREDICTED COLANIC ACID TRANSPORTER"/>
    <property type="match status" value="1"/>
</dbReference>
<name>A0ABP9A347_9PSEU</name>
<feature type="transmembrane region" description="Helical" evidence="7">
    <location>
        <begin position="370"/>
        <end position="393"/>
    </location>
</feature>
<sequence length="531" mass="55607">MDTSRPDAGDGAPAVAGRASLTGRAASGLSWSALSTVALVVANLAFTATVSRLLGPTAFGLMAIANLVVLFGQYFARMGLASALVQKPDLSDEEIRAASTAGAVVGLVCLGLVWLLAPAVAGLFHAPEVVPVVRGLGVSFVFVGWSMTGLGLLRRELRFRALSMITVGSYVAGYLVIGVGLALLGAGVWSLVAATVSATMVQAVWQFAVLRHPVRPVLHWPPYRTVCSYGTRLSLAHVLDYIGSNLDTFTVARIASTAMLGQYSRAYYIVVQPLGYYLSAALSNVAFATFSRVQQDAARLRRGYFSVTSLAAVLVVPMCAGMAVAAPDLVAVVLGPQWGQAAVLVPWFALAGGCHALSQLSQSLVEARADLNRSVVVQVGYLLVLAALILVALPFTAHGLWVIAAAVAAAELLRYLGYLGLVRRVLGLSASWMWRAHVPALFAGGGVALAVAAVGWWLAGSPSIVLLVSEIVAAALALALSVRVCPVPSIRADLRYRLAAAELLGPPRSRRRRAAALVLGRPDEAVGEERP</sequence>
<keyword evidence="9" id="KW-1185">Reference proteome</keyword>
<dbReference type="InterPro" id="IPR050833">
    <property type="entry name" value="Poly_Biosynth_Transport"/>
</dbReference>
<protein>
    <submittedName>
        <fullName evidence="8">Lipopolysaccharide biosynthesis protein</fullName>
    </submittedName>
</protein>
<feature type="transmembrane region" description="Helical" evidence="7">
    <location>
        <begin position="303"/>
        <end position="326"/>
    </location>
</feature>